<evidence type="ECO:0000256" key="1">
    <source>
        <dbReference type="SAM" id="MobiDB-lite"/>
    </source>
</evidence>
<feature type="transmembrane region" description="Helical" evidence="2">
    <location>
        <begin position="148"/>
        <end position="165"/>
    </location>
</feature>
<dbReference type="PANTHER" id="PTHR34980">
    <property type="entry name" value="INNER MEMBRANE PROTEIN-RELATED-RELATED"/>
    <property type="match status" value="1"/>
</dbReference>
<dbReference type="Proteomes" id="UP000005307">
    <property type="component" value="Chromosome"/>
</dbReference>
<evidence type="ECO:0000259" key="3">
    <source>
        <dbReference type="Pfam" id="PF14237"/>
    </source>
</evidence>
<name>M9RDU0_9RHOB</name>
<dbReference type="HOGENOM" id="CLU_095683_0_0_5"/>
<dbReference type="KEGG" id="oat:OAN307_c23290"/>
<dbReference type="PANTHER" id="PTHR34980:SF2">
    <property type="entry name" value="INNER MEMBRANE PROTEIN YHAH-RELATED"/>
    <property type="match status" value="1"/>
</dbReference>
<proteinExistence type="predicted"/>
<dbReference type="eggNOG" id="COG3152">
    <property type="taxonomic scope" value="Bacteria"/>
</dbReference>
<dbReference type="InterPro" id="IPR008523">
    <property type="entry name" value="DUF805"/>
</dbReference>
<evidence type="ECO:0000313" key="4">
    <source>
        <dbReference type="EMBL" id="AGI67950.1"/>
    </source>
</evidence>
<dbReference type="Pfam" id="PF05656">
    <property type="entry name" value="DUF805"/>
    <property type="match status" value="1"/>
</dbReference>
<evidence type="ECO:0000313" key="5">
    <source>
        <dbReference type="Proteomes" id="UP000005307"/>
    </source>
</evidence>
<keyword evidence="2" id="KW-0472">Membrane</keyword>
<organism evidence="4 5">
    <name type="scientific">Octadecabacter antarcticus 307</name>
    <dbReference type="NCBI Taxonomy" id="391626"/>
    <lineage>
        <taxon>Bacteria</taxon>
        <taxon>Pseudomonadati</taxon>
        <taxon>Pseudomonadota</taxon>
        <taxon>Alphaproteobacteria</taxon>
        <taxon>Rhodobacterales</taxon>
        <taxon>Roseobacteraceae</taxon>
        <taxon>Octadecabacter</taxon>
    </lineage>
</organism>
<feature type="domain" description="GYF" evidence="3">
    <location>
        <begin position="6"/>
        <end position="51"/>
    </location>
</feature>
<keyword evidence="5" id="KW-1185">Reference proteome</keyword>
<feature type="region of interest" description="Disordered" evidence="1">
    <location>
        <begin position="59"/>
        <end position="81"/>
    </location>
</feature>
<reference evidence="4 5" key="1">
    <citation type="journal article" date="2013" name="PLoS ONE">
        <title>Poles Apart: Arctic and Antarctic Octadecabacter strains Share High Genome Plasticity and a New Type of Xanthorhodopsin.</title>
        <authorList>
            <person name="Vollmers J."/>
            <person name="Voget S."/>
            <person name="Dietrich S."/>
            <person name="Gollnow K."/>
            <person name="Smits M."/>
            <person name="Meyer K."/>
            <person name="Brinkhoff T."/>
            <person name="Simon M."/>
            <person name="Daniel R."/>
        </authorList>
    </citation>
    <scope>NUCLEOTIDE SEQUENCE [LARGE SCALE GENOMIC DNA]</scope>
    <source>
        <strain evidence="4 5">307</strain>
    </source>
</reference>
<keyword evidence="2" id="KW-1133">Transmembrane helix</keyword>
<protein>
    <recommendedName>
        <fullName evidence="3">GYF domain-containing protein</fullName>
    </recommendedName>
</protein>
<dbReference type="Pfam" id="PF14237">
    <property type="entry name" value="GYF_2"/>
    <property type="match status" value="1"/>
</dbReference>
<dbReference type="InterPro" id="IPR025640">
    <property type="entry name" value="GYF_2"/>
</dbReference>
<dbReference type="GO" id="GO:0005886">
    <property type="term" value="C:plasma membrane"/>
    <property type="evidence" value="ECO:0007669"/>
    <property type="project" value="TreeGrafter"/>
</dbReference>
<dbReference type="RefSeq" id="WP_015499970.1">
    <property type="nucleotide sequence ID" value="NC_020911.1"/>
</dbReference>
<dbReference type="OrthoDB" id="9812349at2"/>
<dbReference type="EMBL" id="CP003740">
    <property type="protein sequence ID" value="AGI67950.1"/>
    <property type="molecule type" value="Genomic_DNA"/>
</dbReference>
<feature type="transmembrane region" description="Helical" evidence="2">
    <location>
        <begin position="115"/>
        <end position="136"/>
    </location>
</feature>
<dbReference type="AlphaFoldDB" id="M9RDU0"/>
<accession>M9RDU0</accession>
<gene>
    <name evidence="4" type="ORF">OAN307_c23290</name>
</gene>
<sequence length="197" mass="21653">MSVALWYYVENGASIGPVQAIDIDRLIGLATITRDTLVWQEGMQDWMAAEQHFSFASAPPTPVNQRGVVQGAPSGGTRRPPGLNAAAPQCSFGEAIRVCFLKYVGFSGWASRSEFWYFVLFTFIGSSVAGGIDGALFPYNELTPISSLFSLTVLLPLIAVSIRRMHDINRVGWWILLPLVNVAFYCLKGQSEPNRYG</sequence>
<keyword evidence="2" id="KW-0812">Transmembrane</keyword>
<evidence type="ECO:0000256" key="2">
    <source>
        <dbReference type="SAM" id="Phobius"/>
    </source>
</evidence>
<dbReference type="STRING" id="391626.OAN307_c23290"/>